<dbReference type="EMBL" id="BQKI01000081">
    <property type="protein sequence ID" value="GJN28930.1"/>
    <property type="molecule type" value="Genomic_DNA"/>
</dbReference>
<accession>A0AAV5F381</accession>
<keyword evidence="2" id="KW-0645">Protease</keyword>
<feature type="active site" evidence="7">
    <location>
        <position position="138"/>
    </location>
</feature>
<dbReference type="PANTHER" id="PTHR13683">
    <property type="entry name" value="ASPARTYL PROTEASES"/>
    <property type="match status" value="1"/>
</dbReference>
<dbReference type="GO" id="GO:0006508">
    <property type="term" value="P:proteolysis"/>
    <property type="evidence" value="ECO:0007669"/>
    <property type="project" value="UniProtKB-KW"/>
</dbReference>
<reference evidence="10" key="1">
    <citation type="journal article" date="2018" name="DNA Res.">
        <title>Multiple hybrid de novo genome assembly of finger millet, an orphan allotetraploid crop.</title>
        <authorList>
            <person name="Hatakeyama M."/>
            <person name="Aluri S."/>
            <person name="Balachadran M.T."/>
            <person name="Sivarajan S.R."/>
            <person name="Patrignani A."/>
            <person name="Gruter S."/>
            <person name="Poveda L."/>
            <person name="Shimizu-Inatsugi R."/>
            <person name="Baeten J."/>
            <person name="Francoijs K.J."/>
            <person name="Nataraja K.N."/>
            <person name="Reddy Y.A.N."/>
            <person name="Phadnis S."/>
            <person name="Ravikumar R.L."/>
            <person name="Schlapbach R."/>
            <person name="Sreeman S.M."/>
            <person name="Shimizu K.K."/>
        </authorList>
    </citation>
    <scope>NUCLEOTIDE SEQUENCE</scope>
</reference>
<dbReference type="FunFam" id="2.40.70.10:FF:000013">
    <property type="entry name" value="Aspartyl protease AED1"/>
    <property type="match status" value="1"/>
</dbReference>
<dbReference type="PANTHER" id="PTHR13683:SF790">
    <property type="entry name" value="PEPTIDASE A1 DOMAIN-CONTAINING PROTEIN"/>
    <property type="match status" value="1"/>
</dbReference>
<evidence type="ECO:0000256" key="1">
    <source>
        <dbReference type="ARBA" id="ARBA00007447"/>
    </source>
</evidence>
<dbReference type="InterPro" id="IPR021109">
    <property type="entry name" value="Peptidase_aspartic_dom_sf"/>
</dbReference>
<feature type="domain" description="Peptidase A1" evidence="9">
    <location>
        <begin position="120"/>
        <end position="463"/>
    </location>
</feature>
<feature type="chain" id="PRO_5043540101" description="Peptidase A1 domain-containing protein" evidence="8">
    <location>
        <begin position="21"/>
        <end position="467"/>
    </location>
</feature>
<evidence type="ECO:0000256" key="7">
    <source>
        <dbReference type="PIRSR" id="PIRSR601461-1"/>
    </source>
</evidence>
<evidence type="ECO:0000259" key="9">
    <source>
        <dbReference type="PROSITE" id="PS51767"/>
    </source>
</evidence>
<sequence>MASPVLLFILLCSYYSTAHGGDKHGFVVVPTSSFEPEALCSTARVTRKEQNGATVLAPLVHRHGPCVPSSQSSTNKPSLAETLRRSRARADYIVSRASSRGSSNVSVPTYLGTSVDSLEYGVTLGIGTPAVSQFVLIDTGSDLSWVQCQPCNSTKCYKQKDPLFDPRKSTTYAPIPCHTDVCRRLTVDRYGAGCTDGGAHCGYFIQYGDGSRTNGVYSHETLTLGPGVAVTNFRFGCGYDQRQTTDKFDGILGLGGAPESLPVQTASIYGGAFSYCLPPVKSKPGFLALGGPKPSNTAAHGPGFVFTPMGRAMGRVDDELTSYVVRLTGISVGGIPLDVPASAFRGGMIIDSGQIVTRLQTTQYNALQAAFRKAMAAYPRLHNGDLDTCYNFTGYGNVTVPRIALTFAGGATVDLDVPHGVLLNNCLAFEESGPDIGLGMIGNVNTRTLEVLYDVGRSQLGFRSGAC</sequence>
<comment type="similarity">
    <text evidence="1">Belongs to the peptidase A1 family.</text>
</comment>
<name>A0AAV5F381_ELECO</name>
<evidence type="ECO:0000313" key="11">
    <source>
        <dbReference type="Proteomes" id="UP001054889"/>
    </source>
</evidence>
<keyword evidence="11" id="KW-1185">Reference proteome</keyword>
<dbReference type="InterPro" id="IPR032799">
    <property type="entry name" value="TAXi_C"/>
</dbReference>
<dbReference type="PROSITE" id="PS00141">
    <property type="entry name" value="ASP_PROTEASE"/>
    <property type="match status" value="1"/>
</dbReference>
<dbReference type="AlphaFoldDB" id="A0AAV5F381"/>
<evidence type="ECO:0000256" key="8">
    <source>
        <dbReference type="SAM" id="SignalP"/>
    </source>
</evidence>
<organism evidence="10 11">
    <name type="scientific">Eleusine coracana subsp. coracana</name>
    <dbReference type="NCBI Taxonomy" id="191504"/>
    <lineage>
        <taxon>Eukaryota</taxon>
        <taxon>Viridiplantae</taxon>
        <taxon>Streptophyta</taxon>
        <taxon>Embryophyta</taxon>
        <taxon>Tracheophyta</taxon>
        <taxon>Spermatophyta</taxon>
        <taxon>Magnoliopsida</taxon>
        <taxon>Liliopsida</taxon>
        <taxon>Poales</taxon>
        <taxon>Poaceae</taxon>
        <taxon>PACMAD clade</taxon>
        <taxon>Chloridoideae</taxon>
        <taxon>Cynodonteae</taxon>
        <taxon>Eleusininae</taxon>
        <taxon>Eleusine</taxon>
    </lineage>
</organism>
<evidence type="ECO:0000256" key="4">
    <source>
        <dbReference type="ARBA" id="ARBA00022750"/>
    </source>
</evidence>
<evidence type="ECO:0000256" key="2">
    <source>
        <dbReference type="ARBA" id="ARBA00022670"/>
    </source>
</evidence>
<evidence type="ECO:0000256" key="3">
    <source>
        <dbReference type="ARBA" id="ARBA00022729"/>
    </source>
</evidence>
<reference evidence="10" key="2">
    <citation type="submission" date="2021-12" db="EMBL/GenBank/DDBJ databases">
        <title>Resequencing data analysis of finger millet.</title>
        <authorList>
            <person name="Hatakeyama M."/>
            <person name="Aluri S."/>
            <person name="Balachadran M.T."/>
            <person name="Sivarajan S.R."/>
            <person name="Poveda L."/>
            <person name="Shimizu-Inatsugi R."/>
            <person name="Schlapbach R."/>
            <person name="Sreeman S.M."/>
            <person name="Shimizu K.K."/>
        </authorList>
    </citation>
    <scope>NUCLEOTIDE SEQUENCE</scope>
</reference>
<keyword evidence="4" id="KW-0064">Aspartyl protease</keyword>
<dbReference type="Proteomes" id="UP001054889">
    <property type="component" value="Unassembled WGS sequence"/>
</dbReference>
<dbReference type="GO" id="GO:0004190">
    <property type="term" value="F:aspartic-type endopeptidase activity"/>
    <property type="evidence" value="ECO:0007669"/>
    <property type="project" value="UniProtKB-KW"/>
</dbReference>
<dbReference type="InterPro" id="IPR033121">
    <property type="entry name" value="PEPTIDASE_A1"/>
</dbReference>
<keyword evidence="5" id="KW-0378">Hydrolase</keyword>
<keyword evidence="3 8" id="KW-0732">Signal</keyword>
<feature type="signal peptide" evidence="8">
    <location>
        <begin position="1"/>
        <end position="20"/>
    </location>
</feature>
<dbReference type="SUPFAM" id="SSF50630">
    <property type="entry name" value="Acid proteases"/>
    <property type="match status" value="1"/>
</dbReference>
<dbReference type="Pfam" id="PF14543">
    <property type="entry name" value="TAXi_N"/>
    <property type="match status" value="1"/>
</dbReference>
<comment type="caution">
    <text evidence="10">The sequence shown here is derived from an EMBL/GenBank/DDBJ whole genome shotgun (WGS) entry which is preliminary data.</text>
</comment>
<evidence type="ECO:0000256" key="6">
    <source>
        <dbReference type="ARBA" id="ARBA00023157"/>
    </source>
</evidence>
<keyword evidence="6" id="KW-1015">Disulfide bond</keyword>
<evidence type="ECO:0000313" key="10">
    <source>
        <dbReference type="EMBL" id="GJN28930.1"/>
    </source>
</evidence>
<dbReference type="PROSITE" id="PS51767">
    <property type="entry name" value="PEPTIDASE_A1"/>
    <property type="match status" value="1"/>
</dbReference>
<proteinExistence type="inferred from homology"/>
<dbReference type="InterPro" id="IPR032861">
    <property type="entry name" value="TAXi_N"/>
</dbReference>
<dbReference type="InterPro" id="IPR001461">
    <property type="entry name" value="Aspartic_peptidase_A1"/>
</dbReference>
<dbReference type="InterPro" id="IPR001969">
    <property type="entry name" value="Aspartic_peptidase_AS"/>
</dbReference>
<feature type="active site" evidence="7">
    <location>
        <position position="351"/>
    </location>
</feature>
<gene>
    <name evidence="10" type="primary">gb17105</name>
    <name evidence="10" type="ORF">PR202_gb17105</name>
</gene>
<dbReference type="Gene3D" id="2.40.70.10">
    <property type="entry name" value="Acid Proteases"/>
    <property type="match status" value="2"/>
</dbReference>
<protein>
    <recommendedName>
        <fullName evidence="9">Peptidase A1 domain-containing protein</fullName>
    </recommendedName>
</protein>
<evidence type="ECO:0000256" key="5">
    <source>
        <dbReference type="ARBA" id="ARBA00022801"/>
    </source>
</evidence>
<dbReference type="Pfam" id="PF14541">
    <property type="entry name" value="TAXi_C"/>
    <property type="match status" value="1"/>
</dbReference>
<dbReference type="FunFam" id="2.40.70.10:FF:000021">
    <property type="entry name" value="Aspartyl protease AED1"/>
    <property type="match status" value="1"/>
</dbReference>